<feature type="domain" description="TIL" evidence="3">
    <location>
        <begin position="81"/>
        <end position="143"/>
    </location>
</feature>
<reference evidence="4" key="1">
    <citation type="submission" date="2021-03" db="EMBL/GenBank/DDBJ databases">
        <title>Chromosome level genome of the anhydrobiotic midge Polypedilum vanderplanki.</title>
        <authorList>
            <person name="Yoshida Y."/>
            <person name="Kikawada T."/>
            <person name="Gusev O."/>
        </authorList>
    </citation>
    <scope>NUCLEOTIDE SEQUENCE</scope>
    <source>
        <strain evidence="4">NIAS01</strain>
        <tissue evidence="4">Whole body or cell culture</tissue>
    </source>
</reference>
<protein>
    <recommendedName>
        <fullName evidence="3">TIL domain-containing protein</fullName>
    </recommendedName>
</protein>
<organism evidence="4 5">
    <name type="scientific">Polypedilum vanderplanki</name>
    <name type="common">Sleeping chironomid midge</name>
    <dbReference type="NCBI Taxonomy" id="319348"/>
    <lineage>
        <taxon>Eukaryota</taxon>
        <taxon>Metazoa</taxon>
        <taxon>Ecdysozoa</taxon>
        <taxon>Arthropoda</taxon>
        <taxon>Hexapoda</taxon>
        <taxon>Insecta</taxon>
        <taxon>Pterygota</taxon>
        <taxon>Neoptera</taxon>
        <taxon>Endopterygota</taxon>
        <taxon>Diptera</taxon>
        <taxon>Nematocera</taxon>
        <taxon>Chironomoidea</taxon>
        <taxon>Chironomidae</taxon>
        <taxon>Chironominae</taxon>
        <taxon>Polypedilum</taxon>
        <taxon>Polypedilum</taxon>
    </lineage>
</organism>
<proteinExistence type="predicted"/>
<dbReference type="SUPFAM" id="SSF57567">
    <property type="entry name" value="Serine protease inhibitors"/>
    <property type="match status" value="2"/>
</dbReference>
<comment type="caution">
    <text evidence="4">The sequence shown here is derived from an EMBL/GenBank/DDBJ whole genome shotgun (WGS) entry which is preliminary data.</text>
</comment>
<dbReference type="InterPro" id="IPR051368">
    <property type="entry name" value="SerProtInhib-TIL_Domain"/>
</dbReference>
<evidence type="ECO:0000256" key="1">
    <source>
        <dbReference type="ARBA" id="ARBA00022690"/>
    </source>
</evidence>
<dbReference type="Gene3D" id="2.10.25.10">
    <property type="entry name" value="Laminin"/>
    <property type="match status" value="2"/>
</dbReference>
<accession>A0A9J6CK84</accession>
<evidence type="ECO:0000259" key="3">
    <source>
        <dbReference type="Pfam" id="PF01826"/>
    </source>
</evidence>
<dbReference type="PANTHER" id="PTHR23259">
    <property type="entry name" value="RIDDLE"/>
    <property type="match status" value="1"/>
</dbReference>
<dbReference type="CDD" id="cd19941">
    <property type="entry name" value="TIL"/>
    <property type="match status" value="2"/>
</dbReference>
<dbReference type="AlphaFoldDB" id="A0A9J6CK84"/>
<dbReference type="Proteomes" id="UP001107558">
    <property type="component" value="Chromosome 1"/>
</dbReference>
<keyword evidence="1" id="KW-0646">Protease inhibitor</keyword>
<evidence type="ECO:0000256" key="2">
    <source>
        <dbReference type="ARBA" id="ARBA00023157"/>
    </source>
</evidence>
<name>A0A9J6CK84_POLVA</name>
<evidence type="ECO:0000313" key="4">
    <source>
        <dbReference type="EMBL" id="KAG5682388.1"/>
    </source>
</evidence>
<sequence length="213" mass="23595">MTSKVICKEILPQLEPESITDLPKEALDGNPQFAQQDEETTIGIDILMQARQGENVDYEGDTENELPASSTEHWSTQGCTKPNEYFNSCGPRCVQTCMFQPRANGRTSRAACESIFSGNCNAGCFCVDGYVRFNNQCIKPVDCPTRVCLGNEEFKFHGTPCQITCDSYPYAEEIEKRCPKDIPVSGCFCKNGYVRSATGSCILPNRCPRPLVS</sequence>
<keyword evidence="2" id="KW-1015">Disulfide bond</keyword>
<keyword evidence="5" id="KW-1185">Reference proteome</keyword>
<dbReference type="GO" id="GO:0030414">
    <property type="term" value="F:peptidase inhibitor activity"/>
    <property type="evidence" value="ECO:0007669"/>
    <property type="project" value="UniProtKB-KW"/>
</dbReference>
<dbReference type="EMBL" id="JADBJN010000001">
    <property type="protein sequence ID" value="KAG5682388.1"/>
    <property type="molecule type" value="Genomic_DNA"/>
</dbReference>
<dbReference type="OrthoDB" id="6236007at2759"/>
<dbReference type="InterPro" id="IPR002919">
    <property type="entry name" value="TIL_dom"/>
</dbReference>
<evidence type="ECO:0000313" key="5">
    <source>
        <dbReference type="Proteomes" id="UP001107558"/>
    </source>
</evidence>
<gene>
    <name evidence="4" type="ORF">PVAND_011741</name>
</gene>
<dbReference type="InterPro" id="IPR036084">
    <property type="entry name" value="Ser_inhib-like_sf"/>
</dbReference>
<feature type="domain" description="TIL" evidence="3">
    <location>
        <begin position="148"/>
        <end position="207"/>
    </location>
</feature>
<dbReference type="PANTHER" id="PTHR23259:SF70">
    <property type="entry name" value="ACCESSORY GLAND PROTEIN ACP62F-RELATED"/>
    <property type="match status" value="1"/>
</dbReference>
<dbReference type="Pfam" id="PF01826">
    <property type="entry name" value="TIL"/>
    <property type="match status" value="2"/>
</dbReference>